<keyword evidence="14" id="KW-0282">Flagellum</keyword>
<comment type="function">
    <text evidence="9">The M ring may be actively involved in energy transduction.</text>
</comment>
<evidence type="ECO:0000256" key="3">
    <source>
        <dbReference type="ARBA" id="ARBA00007971"/>
    </source>
</evidence>
<dbReference type="InterPro" id="IPR006182">
    <property type="entry name" value="FliF_N_dom"/>
</dbReference>
<dbReference type="InterPro" id="IPR013556">
    <property type="entry name" value="Flag_M-ring_C"/>
</dbReference>
<dbReference type="Pfam" id="PF08345">
    <property type="entry name" value="YscJ_FliF_C"/>
    <property type="match status" value="1"/>
</dbReference>
<evidence type="ECO:0000256" key="5">
    <source>
        <dbReference type="ARBA" id="ARBA00022692"/>
    </source>
</evidence>
<accession>A0A8J3B710</accession>
<keyword evidence="14" id="KW-0969">Cilium</keyword>
<name>A0A8J3B710_9BACI</name>
<dbReference type="NCBIfam" id="TIGR00206">
    <property type="entry name" value="fliF"/>
    <property type="match status" value="1"/>
</dbReference>
<evidence type="ECO:0000256" key="10">
    <source>
        <dbReference type="SAM" id="MobiDB-lite"/>
    </source>
</evidence>
<gene>
    <name evidence="14" type="primary">fliF</name>
    <name evidence="14" type="ORF">GCM10007043_09840</name>
</gene>
<evidence type="ECO:0000313" key="14">
    <source>
        <dbReference type="EMBL" id="GGJ97941.1"/>
    </source>
</evidence>
<evidence type="ECO:0000256" key="11">
    <source>
        <dbReference type="SAM" id="Phobius"/>
    </source>
</evidence>
<dbReference type="PRINTS" id="PR01009">
    <property type="entry name" value="FLGMRINGFLIF"/>
</dbReference>
<evidence type="ECO:0000259" key="13">
    <source>
        <dbReference type="Pfam" id="PF08345"/>
    </source>
</evidence>
<dbReference type="EMBL" id="BMOF01000014">
    <property type="protein sequence ID" value="GGJ97941.1"/>
    <property type="molecule type" value="Genomic_DNA"/>
</dbReference>
<dbReference type="PIRSF" id="PIRSF004862">
    <property type="entry name" value="FliF"/>
    <property type="match status" value="1"/>
</dbReference>
<dbReference type="GO" id="GO:0071973">
    <property type="term" value="P:bacterial-type flagellum-dependent cell motility"/>
    <property type="evidence" value="ECO:0007669"/>
    <property type="project" value="InterPro"/>
</dbReference>
<keyword evidence="4" id="KW-1003">Cell membrane</keyword>
<evidence type="ECO:0000256" key="2">
    <source>
        <dbReference type="ARBA" id="ARBA00004651"/>
    </source>
</evidence>
<comment type="caution">
    <text evidence="14">The sequence shown here is derived from an EMBL/GenBank/DDBJ whole genome shotgun (WGS) entry which is preliminary data.</text>
</comment>
<evidence type="ECO:0000259" key="12">
    <source>
        <dbReference type="Pfam" id="PF01514"/>
    </source>
</evidence>
<evidence type="ECO:0000256" key="4">
    <source>
        <dbReference type="ARBA" id="ARBA00022475"/>
    </source>
</evidence>
<feature type="region of interest" description="Disordered" evidence="10">
    <location>
        <begin position="323"/>
        <end position="345"/>
    </location>
</feature>
<dbReference type="GO" id="GO:0009431">
    <property type="term" value="C:bacterial-type flagellum basal body, MS ring"/>
    <property type="evidence" value="ECO:0007669"/>
    <property type="project" value="InterPro"/>
</dbReference>
<dbReference type="InterPro" id="IPR045851">
    <property type="entry name" value="AMP-bd_C_sf"/>
</dbReference>
<dbReference type="PANTHER" id="PTHR30046">
    <property type="entry name" value="FLAGELLAR M-RING PROTEIN"/>
    <property type="match status" value="1"/>
</dbReference>
<evidence type="ECO:0000313" key="15">
    <source>
        <dbReference type="Proteomes" id="UP000637720"/>
    </source>
</evidence>
<protein>
    <recommendedName>
        <fullName evidence="9">Flagellar M-ring protein</fullName>
    </recommendedName>
</protein>
<evidence type="ECO:0000256" key="6">
    <source>
        <dbReference type="ARBA" id="ARBA00022989"/>
    </source>
</evidence>
<organism evidence="14 15">
    <name type="scientific">Calditerricola satsumensis</name>
    <dbReference type="NCBI Taxonomy" id="373054"/>
    <lineage>
        <taxon>Bacteria</taxon>
        <taxon>Bacillati</taxon>
        <taxon>Bacillota</taxon>
        <taxon>Bacilli</taxon>
        <taxon>Bacillales</taxon>
        <taxon>Bacillaceae</taxon>
        <taxon>Calditerricola</taxon>
    </lineage>
</organism>
<keyword evidence="14" id="KW-0966">Cell projection</keyword>
<comment type="similarity">
    <text evidence="3 9">Belongs to the FliF family.</text>
</comment>
<feature type="domain" description="Flagellar M-ring C-terminal" evidence="13">
    <location>
        <begin position="259"/>
        <end position="400"/>
    </location>
</feature>
<dbReference type="GO" id="GO:0005886">
    <property type="term" value="C:plasma membrane"/>
    <property type="evidence" value="ECO:0007669"/>
    <property type="project" value="UniProtKB-SubCell"/>
</dbReference>
<dbReference type="AlphaFoldDB" id="A0A8J3B710"/>
<keyword evidence="5 11" id="KW-0812">Transmembrane</keyword>
<reference evidence="14" key="1">
    <citation type="journal article" date="2014" name="Int. J. Syst. Evol. Microbiol.">
        <title>Complete genome sequence of Corynebacterium casei LMG S-19264T (=DSM 44701T), isolated from a smear-ripened cheese.</title>
        <authorList>
            <consortium name="US DOE Joint Genome Institute (JGI-PGF)"/>
            <person name="Walter F."/>
            <person name="Albersmeier A."/>
            <person name="Kalinowski J."/>
            <person name="Ruckert C."/>
        </authorList>
    </citation>
    <scope>NUCLEOTIDE SEQUENCE</scope>
    <source>
        <strain evidence="14">JCM 14719</strain>
    </source>
</reference>
<keyword evidence="7 11" id="KW-0472">Membrane</keyword>
<dbReference type="InterPro" id="IPR000067">
    <property type="entry name" value="FlgMring_FliF"/>
</dbReference>
<feature type="transmembrane region" description="Helical" evidence="11">
    <location>
        <begin position="25"/>
        <end position="46"/>
    </location>
</feature>
<keyword evidence="6 11" id="KW-1133">Transmembrane helix</keyword>
<dbReference type="InterPro" id="IPR043427">
    <property type="entry name" value="YscJ/FliF"/>
</dbReference>
<dbReference type="PANTHER" id="PTHR30046:SF0">
    <property type="entry name" value="FLAGELLAR M-RING PROTEIN"/>
    <property type="match status" value="1"/>
</dbReference>
<dbReference type="Pfam" id="PF01514">
    <property type="entry name" value="YscJ_FliF"/>
    <property type="match status" value="1"/>
</dbReference>
<dbReference type="GO" id="GO:0003774">
    <property type="term" value="F:cytoskeletal motor activity"/>
    <property type="evidence" value="ECO:0007669"/>
    <property type="project" value="InterPro"/>
</dbReference>
<evidence type="ECO:0000256" key="9">
    <source>
        <dbReference type="PIRNR" id="PIRNR004862"/>
    </source>
</evidence>
<comment type="subcellular location">
    <subcellularLocation>
        <location evidence="1 9">Bacterial flagellum basal body</location>
    </subcellularLocation>
    <subcellularLocation>
        <location evidence="2">Cell membrane</location>
        <topology evidence="2">Multi-pass membrane protein</topology>
    </subcellularLocation>
</comment>
<keyword evidence="8 9" id="KW-0975">Bacterial flagellum</keyword>
<reference evidence="14" key="2">
    <citation type="submission" date="2020-09" db="EMBL/GenBank/DDBJ databases">
        <authorList>
            <person name="Sun Q."/>
            <person name="Ohkuma M."/>
        </authorList>
    </citation>
    <scope>NUCLEOTIDE SEQUENCE</scope>
    <source>
        <strain evidence="14">JCM 14719</strain>
    </source>
</reference>
<evidence type="ECO:0000256" key="1">
    <source>
        <dbReference type="ARBA" id="ARBA00004117"/>
    </source>
</evidence>
<dbReference type="Gene3D" id="3.30.300.30">
    <property type="match status" value="1"/>
</dbReference>
<feature type="domain" description="Flagellar M-ring N-terminal" evidence="12">
    <location>
        <begin position="46"/>
        <end position="224"/>
    </location>
</feature>
<evidence type="ECO:0000256" key="8">
    <source>
        <dbReference type="ARBA" id="ARBA00023143"/>
    </source>
</evidence>
<evidence type="ECO:0000256" key="7">
    <source>
        <dbReference type="ARBA" id="ARBA00023136"/>
    </source>
</evidence>
<keyword evidence="15" id="KW-1185">Reference proteome</keyword>
<dbReference type="Proteomes" id="UP000637720">
    <property type="component" value="Unassembled WGS sequence"/>
</dbReference>
<sequence length="526" mass="58224">MRERIERIRRQGIALWQRLSRKQKVLLGATVFFVVASAAMSVALVAQPEYVPLYTENLSQEELGQIKAQLEKMGVPYRITAGGHSIEVPRTERDRVLLDLAAQGLPHSASIRYDTFLDKLPFGVTDRQFDVLERDAIQGEIESLLENGVDWIQKARVMITLPKERMWVGEEQQEASASVVLTIEPGYQPSPDRVRALYHLVSRSVPNLPVENIVITDQYGRLLEYPNAPDADSATAALDQEKIRQQIEKHLQSKLQSLLGTVFGHDRVVVSVVAKVNFDRVQETRQLVEPPAGRDEGLVVSEEHVAESASGEGAVPGGIAGTGSTDIPSYPGVTGSGNQSYERTEDRVNREFNRIKQEIARSPYAIEDVAISVGIEPPDPANPNSLSPETQQQVRDMLRGVVRAVLGGTEGRQLTDAEIDSRITVMPSPLQGKVTAEEESGWRDVLWYGLGAAAVAAAGAATYTIVRRRRNAPAPDVPVDLPVVRDLPADQEPQPEENAPFHRVEQLARERPEEFVKLLRAWLSEE</sequence>
<proteinExistence type="inferred from homology"/>